<reference evidence="1" key="1">
    <citation type="submission" date="2022-03" db="EMBL/GenBank/DDBJ databases">
        <authorList>
            <person name="Sayadi A."/>
        </authorList>
    </citation>
    <scope>NUCLEOTIDE SEQUENCE</scope>
</reference>
<organism evidence="1 2">
    <name type="scientific">Acanthoscelides obtectus</name>
    <name type="common">Bean weevil</name>
    <name type="synonym">Bruchus obtectus</name>
    <dbReference type="NCBI Taxonomy" id="200917"/>
    <lineage>
        <taxon>Eukaryota</taxon>
        <taxon>Metazoa</taxon>
        <taxon>Ecdysozoa</taxon>
        <taxon>Arthropoda</taxon>
        <taxon>Hexapoda</taxon>
        <taxon>Insecta</taxon>
        <taxon>Pterygota</taxon>
        <taxon>Neoptera</taxon>
        <taxon>Endopterygota</taxon>
        <taxon>Coleoptera</taxon>
        <taxon>Polyphaga</taxon>
        <taxon>Cucujiformia</taxon>
        <taxon>Chrysomeloidea</taxon>
        <taxon>Chrysomelidae</taxon>
        <taxon>Bruchinae</taxon>
        <taxon>Bruchini</taxon>
        <taxon>Acanthoscelides</taxon>
    </lineage>
</organism>
<dbReference type="Proteomes" id="UP001152888">
    <property type="component" value="Unassembled WGS sequence"/>
</dbReference>
<sequence>MKVFNRTGDYSNSNKGTTVTEYPRYYPNSLFSISALELTKLLFQVWEVFWTKFPSKEEEWLKVAEGFNNMWQFENCLGAVDRRQTHSYQTAPRKWFILL</sequence>
<name>A0A9P0Q6R5_ACAOB</name>
<gene>
    <name evidence="1" type="ORF">ACAOBT_LOCUS31955</name>
</gene>
<evidence type="ECO:0000313" key="1">
    <source>
        <dbReference type="EMBL" id="CAH2011099.1"/>
    </source>
</evidence>
<comment type="caution">
    <text evidence="1">The sequence shown here is derived from an EMBL/GenBank/DDBJ whole genome shotgun (WGS) entry which is preliminary data.</text>
</comment>
<accession>A0A9P0Q6R5</accession>
<keyword evidence="2" id="KW-1185">Reference proteome</keyword>
<protein>
    <submittedName>
        <fullName evidence="1">Uncharacterized protein</fullName>
    </submittedName>
</protein>
<dbReference type="EMBL" id="CAKOFQ010008035">
    <property type="protein sequence ID" value="CAH2011099.1"/>
    <property type="molecule type" value="Genomic_DNA"/>
</dbReference>
<proteinExistence type="predicted"/>
<dbReference type="AlphaFoldDB" id="A0A9P0Q6R5"/>
<evidence type="ECO:0000313" key="2">
    <source>
        <dbReference type="Proteomes" id="UP001152888"/>
    </source>
</evidence>